<gene>
    <name evidence="3" type="ORF">MIND_01019000</name>
</gene>
<keyword evidence="2" id="KW-1133">Transmembrane helix</keyword>
<accession>A0A8H6VYE5</accession>
<feature type="region of interest" description="Disordered" evidence="1">
    <location>
        <begin position="415"/>
        <end position="507"/>
    </location>
</feature>
<organism evidence="3 4">
    <name type="scientific">Mycena indigotica</name>
    <dbReference type="NCBI Taxonomy" id="2126181"/>
    <lineage>
        <taxon>Eukaryota</taxon>
        <taxon>Fungi</taxon>
        <taxon>Dikarya</taxon>
        <taxon>Basidiomycota</taxon>
        <taxon>Agaricomycotina</taxon>
        <taxon>Agaricomycetes</taxon>
        <taxon>Agaricomycetidae</taxon>
        <taxon>Agaricales</taxon>
        <taxon>Marasmiineae</taxon>
        <taxon>Mycenaceae</taxon>
        <taxon>Mycena</taxon>
    </lineage>
</organism>
<keyword evidence="2" id="KW-0472">Membrane</keyword>
<evidence type="ECO:0000313" key="3">
    <source>
        <dbReference type="EMBL" id="KAF7294813.1"/>
    </source>
</evidence>
<keyword evidence="4" id="KW-1185">Reference proteome</keyword>
<keyword evidence="2" id="KW-0812">Transmembrane</keyword>
<dbReference type="GeneID" id="59349298"/>
<dbReference type="AlphaFoldDB" id="A0A8H6VYE5"/>
<dbReference type="OrthoDB" id="3253553at2759"/>
<feature type="compositionally biased region" description="Basic residues" evidence="1">
    <location>
        <begin position="441"/>
        <end position="453"/>
    </location>
</feature>
<sequence length="608" mass="67119">MYSDPNLDTPPPQSQFRRPWSPEPYDPQPSTHNTYNPHSRFLNQGYEQEYQPNYNYDHSYPTAPRRREASEVSVEALDLADYAMTLRAHQNNAYQSTSREMFYPPSPPAQRPFANRPPSTMSRMDTLSSNTHSSPGRGRNTSRRPFSLPPPSAHSHSSRHSQPTSPRSGNSRNNVYMHNSNSASRQNPRSSDPEIDIAQFPAWSRNWYNSKPAATSPPDIYTSLPPSSWSPRRAPFDNGAMFRPDTLPHSSSDFYDPYNHPASSLGHESTRDLLPWSSEPPDYGPMIDSSLKEERIRMLEREFGPNAKPKGPTENNGEFVDEDGKPLVGTVDSKGRLVTKGPRKRLALRMLQIVLSLTAAIPGIYAALAIKPKAEDKPPPSGSVAAYVLYVFSSLTVVLLLYLFLFRPCCCSGRRKKTTGPGGNPMANGMMVLPVSGLPGSKKKAKKAKRGKKGMPMPGGGDVQVNLIVDPNAFGGRPEDDDDTDDELDDDGGSVPGSFDPASARRKRKRAKRRSVFAGLAMEEAWKAARSWLKKITAVDTFGLILWGAVFIFILIGKRCPSGGFDGWCNAYNVSTAAACLLCVSFGIAIFFDVQDLSGSKLSPRTRT</sequence>
<feature type="region of interest" description="Disordered" evidence="1">
    <location>
        <begin position="95"/>
        <end position="194"/>
    </location>
</feature>
<evidence type="ECO:0000256" key="1">
    <source>
        <dbReference type="SAM" id="MobiDB-lite"/>
    </source>
</evidence>
<comment type="caution">
    <text evidence="3">The sequence shown here is derived from an EMBL/GenBank/DDBJ whole genome shotgun (WGS) entry which is preliminary data.</text>
</comment>
<feature type="region of interest" description="Disordered" evidence="1">
    <location>
        <begin position="1"/>
        <end position="69"/>
    </location>
</feature>
<feature type="compositionally biased region" description="Low complexity" evidence="1">
    <location>
        <begin position="424"/>
        <end position="440"/>
    </location>
</feature>
<name>A0A8H6VYE5_9AGAR</name>
<feature type="transmembrane region" description="Helical" evidence="2">
    <location>
        <begin position="387"/>
        <end position="406"/>
    </location>
</feature>
<evidence type="ECO:0000256" key="2">
    <source>
        <dbReference type="SAM" id="Phobius"/>
    </source>
</evidence>
<feature type="transmembrane region" description="Helical" evidence="2">
    <location>
        <begin position="536"/>
        <end position="556"/>
    </location>
</feature>
<evidence type="ECO:0000313" key="4">
    <source>
        <dbReference type="Proteomes" id="UP000636479"/>
    </source>
</evidence>
<dbReference type="Proteomes" id="UP000636479">
    <property type="component" value="Unassembled WGS sequence"/>
</dbReference>
<feature type="compositionally biased region" description="Polar residues" evidence="1">
    <location>
        <begin position="117"/>
        <end position="134"/>
    </location>
</feature>
<protein>
    <submittedName>
        <fullName evidence="3">Uncharacterized protein</fullName>
    </submittedName>
</protein>
<dbReference type="EMBL" id="JACAZF010000009">
    <property type="protein sequence ID" value="KAF7294813.1"/>
    <property type="molecule type" value="Genomic_DNA"/>
</dbReference>
<dbReference type="RefSeq" id="XP_037216176.1">
    <property type="nucleotide sequence ID" value="XM_037366782.1"/>
</dbReference>
<feature type="region of interest" description="Disordered" evidence="1">
    <location>
        <begin position="304"/>
        <end position="326"/>
    </location>
</feature>
<reference evidence="3" key="1">
    <citation type="submission" date="2020-05" db="EMBL/GenBank/DDBJ databases">
        <title>Mycena genomes resolve the evolution of fungal bioluminescence.</title>
        <authorList>
            <person name="Tsai I.J."/>
        </authorList>
    </citation>
    <scope>NUCLEOTIDE SEQUENCE</scope>
    <source>
        <strain evidence="3">171206Taipei</strain>
    </source>
</reference>
<feature type="compositionally biased region" description="Polar residues" evidence="1">
    <location>
        <begin position="28"/>
        <end position="56"/>
    </location>
</feature>
<feature type="transmembrane region" description="Helical" evidence="2">
    <location>
        <begin position="576"/>
        <end position="594"/>
    </location>
</feature>
<proteinExistence type="predicted"/>
<feature type="transmembrane region" description="Helical" evidence="2">
    <location>
        <begin position="346"/>
        <end position="367"/>
    </location>
</feature>
<feature type="compositionally biased region" description="Acidic residues" evidence="1">
    <location>
        <begin position="479"/>
        <end position="492"/>
    </location>
</feature>
<feature type="compositionally biased region" description="Polar residues" evidence="1">
    <location>
        <begin position="164"/>
        <end position="190"/>
    </location>
</feature>